<dbReference type="Proteomes" id="UP000634529">
    <property type="component" value="Unassembled WGS sequence"/>
</dbReference>
<dbReference type="RefSeq" id="WP_192024485.1">
    <property type="nucleotide sequence ID" value="NZ_JACYTN010000003.1"/>
</dbReference>
<dbReference type="EMBL" id="JACYTN010000003">
    <property type="protein sequence ID" value="MBD8498099.1"/>
    <property type="molecule type" value="Genomic_DNA"/>
</dbReference>
<protein>
    <recommendedName>
        <fullName evidence="3">ABC transporter ATP-binding protein</fullName>
    </recommendedName>
</protein>
<evidence type="ECO:0000313" key="2">
    <source>
        <dbReference type="Proteomes" id="UP000634529"/>
    </source>
</evidence>
<comment type="caution">
    <text evidence="1">The sequence shown here is derived from an EMBL/GenBank/DDBJ whole genome shotgun (WGS) entry which is preliminary data.</text>
</comment>
<reference evidence="1 2" key="1">
    <citation type="submission" date="2020-09" db="EMBL/GenBank/DDBJ databases">
        <title>Paenibacillus sp. CAU 1523 isolated from sand of Haeundae Beach.</title>
        <authorList>
            <person name="Kim W."/>
        </authorList>
    </citation>
    <scope>NUCLEOTIDE SEQUENCE [LARGE SCALE GENOMIC DNA]</scope>
    <source>
        <strain evidence="1 2">CAU 1523</strain>
    </source>
</reference>
<evidence type="ECO:0000313" key="1">
    <source>
        <dbReference type="EMBL" id="MBD8498099.1"/>
    </source>
</evidence>
<name>A0ABR9AVE6_9BACL</name>
<keyword evidence="2" id="KW-1185">Reference proteome</keyword>
<sequence length="56" mass="6404">MQLYDKTDKTRIQSLLQLVGLKEKQHIALGKLTPSEQRRFHLALAAAQRPKLCGLF</sequence>
<evidence type="ECO:0008006" key="3">
    <source>
        <dbReference type="Google" id="ProtNLM"/>
    </source>
</evidence>
<organism evidence="1 2">
    <name type="scientific">Paenibacillus arenosi</name>
    <dbReference type="NCBI Taxonomy" id="2774142"/>
    <lineage>
        <taxon>Bacteria</taxon>
        <taxon>Bacillati</taxon>
        <taxon>Bacillota</taxon>
        <taxon>Bacilli</taxon>
        <taxon>Bacillales</taxon>
        <taxon>Paenibacillaceae</taxon>
        <taxon>Paenibacillus</taxon>
    </lineage>
</organism>
<accession>A0ABR9AVE6</accession>
<proteinExistence type="predicted"/>
<gene>
    <name evidence="1" type="ORF">IFO66_07240</name>
</gene>